<gene>
    <name evidence="1" type="ORF">M501DRAFT_1048963</name>
</gene>
<organism evidence="1 2">
    <name type="scientific">Patellaria atrata CBS 101060</name>
    <dbReference type="NCBI Taxonomy" id="1346257"/>
    <lineage>
        <taxon>Eukaryota</taxon>
        <taxon>Fungi</taxon>
        <taxon>Dikarya</taxon>
        <taxon>Ascomycota</taxon>
        <taxon>Pezizomycotina</taxon>
        <taxon>Dothideomycetes</taxon>
        <taxon>Dothideomycetes incertae sedis</taxon>
        <taxon>Patellariales</taxon>
        <taxon>Patellariaceae</taxon>
        <taxon>Patellaria</taxon>
    </lineage>
</organism>
<dbReference type="EMBL" id="MU006093">
    <property type="protein sequence ID" value="KAF2840064.1"/>
    <property type="molecule type" value="Genomic_DNA"/>
</dbReference>
<reference evidence="1" key="1">
    <citation type="journal article" date="2020" name="Stud. Mycol.">
        <title>101 Dothideomycetes genomes: a test case for predicting lifestyles and emergence of pathogens.</title>
        <authorList>
            <person name="Haridas S."/>
            <person name="Albert R."/>
            <person name="Binder M."/>
            <person name="Bloem J."/>
            <person name="Labutti K."/>
            <person name="Salamov A."/>
            <person name="Andreopoulos B."/>
            <person name="Baker S."/>
            <person name="Barry K."/>
            <person name="Bills G."/>
            <person name="Bluhm B."/>
            <person name="Cannon C."/>
            <person name="Castanera R."/>
            <person name="Culley D."/>
            <person name="Daum C."/>
            <person name="Ezra D."/>
            <person name="Gonzalez J."/>
            <person name="Henrissat B."/>
            <person name="Kuo A."/>
            <person name="Liang C."/>
            <person name="Lipzen A."/>
            <person name="Lutzoni F."/>
            <person name="Magnuson J."/>
            <person name="Mondo S."/>
            <person name="Nolan M."/>
            <person name="Ohm R."/>
            <person name="Pangilinan J."/>
            <person name="Park H.-J."/>
            <person name="Ramirez L."/>
            <person name="Alfaro M."/>
            <person name="Sun H."/>
            <person name="Tritt A."/>
            <person name="Yoshinaga Y."/>
            <person name="Zwiers L.-H."/>
            <person name="Turgeon B."/>
            <person name="Goodwin S."/>
            <person name="Spatafora J."/>
            <person name="Crous P."/>
            <person name="Grigoriev I."/>
        </authorList>
    </citation>
    <scope>NUCLEOTIDE SEQUENCE</scope>
    <source>
        <strain evidence="1">CBS 101060</strain>
    </source>
</reference>
<dbReference type="Proteomes" id="UP000799429">
    <property type="component" value="Unassembled WGS sequence"/>
</dbReference>
<name>A0A9P4SCW4_9PEZI</name>
<evidence type="ECO:0000313" key="1">
    <source>
        <dbReference type="EMBL" id="KAF2840064.1"/>
    </source>
</evidence>
<comment type="caution">
    <text evidence="1">The sequence shown here is derived from an EMBL/GenBank/DDBJ whole genome shotgun (WGS) entry which is preliminary data.</text>
</comment>
<sequence>MQENAITTRLPFELRPMTAPEINELALDVIHCSLDGSMKIEFDLRDGRYKELSKLVRCRAIRCALVMSNILTVKMDLILADFKGTVQYTSTKLTPGPAWKCTVDGFVTEKWKIGLLKWFIKRLVDERLSVRGFHFRARYVYTDWFKLCPPESIPKVDYTHRFRWTFLQEHIPKPEEETYDSFNAILKDQIKWYNRIPLQEIEEPRAIREENTLHLR</sequence>
<dbReference type="AlphaFoldDB" id="A0A9P4SCW4"/>
<accession>A0A9P4SCW4</accession>
<evidence type="ECO:0000313" key="2">
    <source>
        <dbReference type="Proteomes" id="UP000799429"/>
    </source>
</evidence>
<protein>
    <submittedName>
        <fullName evidence="1">Uncharacterized protein</fullName>
    </submittedName>
</protein>
<keyword evidence="2" id="KW-1185">Reference proteome</keyword>
<proteinExistence type="predicted"/>